<reference evidence="3" key="1">
    <citation type="submission" date="2023-01" db="EMBL/GenBank/DDBJ databases">
        <title>The growth and conidiation of Purpureocillium lavendulum are regulated by nitrogen source and histone H3K14 acetylation.</title>
        <authorList>
            <person name="Tang P."/>
            <person name="Han J."/>
            <person name="Zhang C."/>
            <person name="Tang P."/>
            <person name="Qi F."/>
            <person name="Zhang K."/>
            <person name="Liang L."/>
        </authorList>
    </citation>
    <scope>NUCLEOTIDE SEQUENCE</scope>
    <source>
        <strain evidence="3">YMF1.00683</strain>
    </source>
</reference>
<evidence type="ECO:0000256" key="2">
    <source>
        <dbReference type="SAM" id="MobiDB-lite"/>
    </source>
</evidence>
<feature type="region of interest" description="Disordered" evidence="2">
    <location>
        <begin position="315"/>
        <end position="394"/>
    </location>
</feature>
<keyword evidence="1" id="KW-0175">Coiled coil</keyword>
<dbReference type="EMBL" id="JAQHRD010000002">
    <property type="protein sequence ID" value="KAJ6444791.1"/>
    <property type="molecule type" value="Genomic_DNA"/>
</dbReference>
<feature type="coiled-coil region" evidence="1">
    <location>
        <begin position="255"/>
        <end position="303"/>
    </location>
</feature>
<sequence>MQGSSSLPDGQCARPQGHEDQPADNSTPPPSPPRSRIPRKLDPHAQAPPAASSPKPSSPTTPVSRRQSSIAIPKELGSPLRQSFSTAQLDDPGDPFEESFSQSNTPKMPLTGDNAAAISPDGNQNGRDGAFSSRRSRPVGARSHTAHAAQTKPTGSPSSNPVPASAARPKTASPAIAPRFSFFSSLSLKGPAPSSVAVPHDDELINLDIEASLFPAGAPADGDTFSPAAYKNLHLNAVGLLRKFQSAYQDRTIALHELRAEREAQDDEKIELETRSHHLKLQLEGMAQKATEIESTMRSLMEELTTEKRLRVEERHARDGLSSNISVSEDLGVEDDQMRERRRSGATSKTDQSSETDAESVEEASLFSRSRSPTVRSSITDATSAESAPMSAIPPKLKRSSLELPPTAKPQQQLSAFQRLFRAGPTDGARNEEARLVYSCRNCEGQDSSIAWNTVSLLRDENKGLKKRVGELESAVEDVLDAVNGVGMSPLFA</sequence>
<evidence type="ECO:0000313" key="3">
    <source>
        <dbReference type="EMBL" id="KAJ6444791.1"/>
    </source>
</evidence>
<organism evidence="3 4">
    <name type="scientific">Purpureocillium lavendulum</name>
    <dbReference type="NCBI Taxonomy" id="1247861"/>
    <lineage>
        <taxon>Eukaryota</taxon>
        <taxon>Fungi</taxon>
        <taxon>Dikarya</taxon>
        <taxon>Ascomycota</taxon>
        <taxon>Pezizomycotina</taxon>
        <taxon>Sordariomycetes</taxon>
        <taxon>Hypocreomycetidae</taxon>
        <taxon>Hypocreales</taxon>
        <taxon>Ophiocordycipitaceae</taxon>
        <taxon>Purpureocillium</taxon>
    </lineage>
</organism>
<gene>
    <name evidence="3" type="ORF">O9K51_03190</name>
</gene>
<accession>A0AB34G2I9</accession>
<keyword evidence="4" id="KW-1185">Reference proteome</keyword>
<dbReference type="AlphaFoldDB" id="A0AB34G2I9"/>
<feature type="compositionally biased region" description="Polar residues" evidence="2">
    <location>
        <begin position="367"/>
        <end position="386"/>
    </location>
</feature>
<feature type="compositionally biased region" description="Low complexity" evidence="2">
    <location>
        <begin position="44"/>
        <end position="69"/>
    </location>
</feature>
<dbReference type="Proteomes" id="UP001163105">
    <property type="component" value="Unassembled WGS sequence"/>
</dbReference>
<evidence type="ECO:0000313" key="4">
    <source>
        <dbReference type="Proteomes" id="UP001163105"/>
    </source>
</evidence>
<feature type="region of interest" description="Disordered" evidence="2">
    <location>
        <begin position="1"/>
        <end position="172"/>
    </location>
</feature>
<name>A0AB34G2I9_9HYPO</name>
<feature type="compositionally biased region" description="Low complexity" evidence="2">
    <location>
        <begin position="156"/>
        <end position="169"/>
    </location>
</feature>
<comment type="caution">
    <text evidence="3">The sequence shown here is derived from an EMBL/GenBank/DDBJ whole genome shotgun (WGS) entry which is preliminary data.</text>
</comment>
<evidence type="ECO:0000256" key="1">
    <source>
        <dbReference type="SAM" id="Coils"/>
    </source>
</evidence>
<protein>
    <submittedName>
        <fullName evidence="3">Heavy metal tolerance protein</fullName>
    </submittedName>
</protein>
<proteinExistence type="predicted"/>